<dbReference type="GeneTree" id="ENSGT00940000162916"/>
<reference evidence="3" key="1">
    <citation type="submission" date="2025-08" db="UniProtKB">
        <authorList>
            <consortium name="Ensembl"/>
        </authorList>
    </citation>
    <scope>IDENTIFICATION</scope>
</reference>
<dbReference type="InterPro" id="IPR051397">
    <property type="entry name" value="Zn-ADH-like_protein"/>
</dbReference>
<name>A0A8C5L983_JACJA</name>
<comment type="similarity">
    <text evidence="1">Belongs to the zinc-containing alcohol dehydrogenase family. Quinone oxidoreductase subfamily.</text>
</comment>
<dbReference type="GO" id="GO:0016491">
    <property type="term" value="F:oxidoreductase activity"/>
    <property type="evidence" value="ECO:0007669"/>
    <property type="project" value="InterPro"/>
</dbReference>
<dbReference type="InterPro" id="IPR036291">
    <property type="entry name" value="NAD(P)-bd_dom_sf"/>
</dbReference>
<dbReference type="Gene3D" id="3.40.50.720">
    <property type="entry name" value="NAD(P)-binding Rossmann-like Domain"/>
    <property type="match status" value="2"/>
</dbReference>
<evidence type="ECO:0000259" key="2">
    <source>
        <dbReference type="SMART" id="SM00829"/>
    </source>
</evidence>
<keyword evidence="4" id="KW-1185">Reference proteome</keyword>
<dbReference type="InterPro" id="IPR020843">
    <property type="entry name" value="ER"/>
</dbReference>
<dbReference type="InterPro" id="IPR013154">
    <property type="entry name" value="ADH-like_N"/>
</dbReference>
<feature type="domain" description="Enoyl reductase (ER)" evidence="2">
    <location>
        <begin position="21"/>
        <end position="284"/>
    </location>
</feature>
<dbReference type="SUPFAM" id="SSF50129">
    <property type="entry name" value="GroES-like"/>
    <property type="match status" value="1"/>
</dbReference>
<evidence type="ECO:0000313" key="3">
    <source>
        <dbReference type="Ensembl" id="ENSJJAP00000021709.1"/>
    </source>
</evidence>
<sequence length="297" mass="31799">RRCLPPAWLCTCSPDSSPPAALCAGLQPPLTALSRARIPPHVRVGVHFCGVNFADILVCHGQYQEKLPLPFTPGLEFSGTVLEMSTDVSTVKEVHVLKSRESIYGVSSFTTVAEECLTLWKIPENVSLQEAAVLPISYGTAILALEHQAHTQPGETVLVTAAAGATGLAVIDVATNIFQAKVFGGLKEAVKKLVGSSGVNVATDMEEGDIFLAAVRSLAWEGRIVVLGCAGGNISSVPTKLLFLKTISAMGLCWGRYRLQNFPFFFFFPKSLSSALQYASSKGASSTPLEQCLSWRR</sequence>
<dbReference type="Ensembl" id="ENSJJAT00000028265.1">
    <property type="protein sequence ID" value="ENSJJAP00000021709.1"/>
    <property type="gene ID" value="ENSJJAG00000021983.1"/>
</dbReference>
<dbReference type="PANTHER" id="PTHR43677">
    <property type="entry name" value="SHORT-CHAIN DEHYDROGENASE/REDUCTASE"/>
    <property type="match status" value="1"/>
</dbReference>
<evidence type="ECO:0000313" key="4">
    <source>
        <dbReference type="Proteomes" id="UP000694385"/>
    </source>
</evidence>
<dbReference type="AlphaFoldDB" id="A0A8C5L983"/>
<dbReference type="InterPro" id="IPR011032">
    <property type="entry name" value="GroES-like_sf"/>
</dbReference>
<dbReference type="Proteomes" id="UP000694385">
    <property type="component" value="Unassembled WGS sequence"/>
</dbReference>
<dbReference type="SMART" id="SM00829">
    <property type="entry name" value="PKS_ER"/>
    <property type="match status" value="1"/>
</dbReference>
<accession>A0A8C5L983</accession>
<dbReference type="Pfam" id="PF08240">
    <property type="entry name" value="ADH_N"/>
    <property type="match status" value="1"/>
</dbReference>
<reference evidence="3" key="2">
    <citation type="submission" date="2025-09" db="UniProtKB">
        <authorList>
            <consortium name="Ensembl"/>
        </authorList>
    </citation>
    <scope>IDENTIFICATION</scope>
</reference>
<dbReference type="PANTHER" id="PTHR43677:SF4">
    <property type="entry name" value="QUINONE OXIDOREDUCTASE-LIKE PROTEIN 2"/>
    <property type="match status" value="1"/>
</dbReference>
<dbReference type="GO" id="GO:0005739">
    <property type="term" value="C:mitochondrion"/>
    <property type="evidence" value="ECO:0007669"/>
    <property type="project" value="TreeGrafter"/>
</dbReference>
<proteinExistence type="inferred from homology"/>
<dbReference type="SUPFAM" id="SSF51735">
    <property type="entry name" value="NAD(P)-binding Rossmann-fold domains"/>
    <property type="match status" value="1"/>
</dbReference>
<evidence type="ECO:0000256" key="1">
    <source>
        <dbReference type="ARBA" id="ARBA00010371"/>
    </source>
</evidence>
<protein>
    <submittedName>
        <fullName evidence="3">Crystallin zeta like 2</fullName>
    </submittedName>
</protein>
<organism evidence="3 4">
    <name type="scientific">Jaculus jaculus</name>
    <name type="common">Lesser Egyptian jerboa</name>
    <dbReference type="NCBI Taxonomy" id="51337"/>
    <lineage>
        <taxon>Eukaryota</taxon>
        <taxon>Metazoa</taxon>
        <taxon>Chordata</taxon>
        <taxon>Craniata</taxon>
        <taxon>Vertebrata</taxon>
        <taxon>Euteleostomi</taxon>
        <taxon>Mammalia</taxon>
        <taxon>Eutheria</taxon>
        <taxon>Euarchontoglires</taxon>
        <taxon>Glires</taxon>
        <taxon>Rodentia</taxon>
        <taxon>Myomorpha</taxon>
        <taxon>Dipodoidea</taxon>
        <taxon>Dipodidae</taxon>
        <taxon>Dipodinae</taxon>
        <taxon>Jaculus</taxon>
    </lineage>
</organism>
<dbReference type="Gene3D" id="3.90.180.10">
    <property type="entry name" value="Medium-chain alcohol dehydrogenases, catalytic domain"/>
    <property type="match status" value="1"/>
</dbReference>